<protein>
    <recommendedName>
        <fullName evidence="5">F-box domain-containing protein</fullName>
    </recommendedName>
</protein>
<dbReference type="InterPro" id="IPR025659">
    <property type="entry name" value="Tubby-like_C"/>
</dbReference>
<organism evidence="3 4">
    <name type="scientific">Lolium multiflorum</name>
    <name type="common">Italian ryegrass</name>
    <name type="synonym">Lolium perenne subsp. multiflorum</name>
    <dbReference type="NCBI Taxonomy" id="4521"/>
    <lineage>
        <taxon>Eukaryota</taxon>
        <taxon>Viridiplantae</taxon>
        <taxon>Streptophyta</taxon>
        <taxon>Embryophyta</taxon>
        <taxon>Tracheophyta</taxon>
        <taxon>Spermatophyta</taxon>
        <taxon>Magnoliopsida</taxon>
        <taxon>Liliopsida</taxon>
        <taxon>Poales</taxon>
        <taxon>Poaceae</taxon>
        <taxon>BOP clade</taxon>
        <taxon>Pooideae</taxon>
        <taxon>Poodae</taxon>
        <taxon>Poeae</taxon>
        <taxon>Poeae Chloroplast Group 2 (Poeae type)</taxon>
        <taxon>Loliodinae</taxon>
        <taxon>Loliinae</taxon>
        <taxon>Lolium</taxon>
    </lineage>
</organism>
<dbReference type="InterPro" id="IPR036047">
    <property type="entry name" value="F-box-like_dom_sf"/>
</dbReference>
<gene>
    <name evidence="3" type="ORF">QYE76_060882</name>
</gene>
<comment type="caution">
    <text evidence="3">The sequence shown here is derived from an EMBL/GenBank/DDBJ whole genome shotgun (WGS) entry which is preliminary data.</text>
</comment>
<accession>A0AAD8S312</accession>
<dbReference type="InterPro" id="IPR007612">
    <property type="entry name" value="LOR"/>
</dbReference>
<dbReference type="SUPFAM" id="SSF81383">
    <property type="entry name" value="F-box domain"/>
    <property type="match status" value="1"/>
</dbReference>
<evidence type="ECO:0000313" key="4">
    <source>
        <dbReference type="Proteomes" id="UP001231189"/>
    </source>
</evidence>
<proteinExistence type="inferred from homology"/>
<dbReference type="Gene3D" id="2.40.160.200">
    <property type="entry name" value="LURP1-related"/>
    <property type="match status" value="1"/>
</dbReference>
<reference evidence="3" key="1">
    <citation type="submission" date="2023-07" db="EMBL/GenBank/DDBJ databases">
        <title>A chromosome-level genome assembly of Lolium multiflorum.</title>
        <authorList>
            <person name="Chen Y."/>
            <person name="Copetti D."/>
            <person name="Kolliker R."/>
            <person name="Studer B."/>
        </authorList>
    </citation>
    <scope>NUCLEOTIDE SEQUENCE</scope>
    <source>
        <strain evidence="3">02402/16</strain>
        <tissue evidence="3">Leaf</tissue>
    </source>
</reference>
<dbReference type="PANTHER" id="PTHR33165">
    <property type="entry name" value="F-BOX DOMAIN CONTAINING PROTEIN-LIKE-RELATED"/>
    <property type="match status" value="1"/>
</dbReference>
<feature type="region of interest" description="Disordered" evidence="2">
    <location>
        <begin position="15"/>
        <end position="40"/>
    </location>
</feature>
<dbReference type="AlphaFoldDB" id="A0AAD8S312"/>
<dbReference type="SUPFAM" id="SSF54518">
    <property type="entry name" value="Tubby C-terminal domain-like"/>
    <property type="match status" value="1"/>
</dbReference>
<name>A0AAD8S312_LOLMU</name>
<comment type="similarity">
    <text evidence="1">Belongs to the LOR family.</text>
</comment>
<dbReference type="PANTHER" id="PTHR33165:SF101">
    <property type="entry name" value="F-BOX DOMAIN-CONTAINING PROTEIN"/>
    <property type="match status" value="1"/>
</dbReference>
<evidence type="ECO:0000313" key="3">
    <source>
        <dbReference type="EMBL" id="KAK1643077.1"/>
    </source>
</evidence>
<evidence type="ECO:0000256" key="1">
    <source>
        <dbReference type="ARBA" id="ARBA00005437"/>
    </source>
</evidence>
<sequence>MTGPRRRRLRRCLADRQLPGTGSGRPGKRTPLGLRPCRGEPKPKLARHQLRLCTDGARSSYDPQVTDRRDWANLTTEFIEDIAGRLLSLDVSEYLRFRAVCKPWRALTEDPRDREHGVLDSRFRPCNWFLLSMQVEAPFHLRLQNRVTGVTVRLNHPEFPASHYLSLVHGLLVLCDKATYAVRVLHPLTGALADFPDITDVRDRIGAGPDARVAMDAFRSRFPGLGPEPNAYLATEGYAAGFPAFDTVLTSAGLDESTSPPTLQLCVRDEAWLVLRAKPRDEYWVALYPSGTAPAKSDLLFVAAESPLFKPGVVQVHLPGCDGGRDPDFVVHSRGFFGCDYTVSRGGATLAQINSGPATLLGLLFNMLTYRISVNAGVDHAFVVALTAHRDDSEGDTS</sequence>
<evidence type="ECO:0008006" key="5">
    <source>
        <dbReference type="Google" id="ProtNLM"/>
    </source>
</evidence>
<evidence type="ECO:0000256" key="2">
    <source>
        <dbReference type="SAM" id="MobiDB-lite"/>
    </source>
</evidence>
<dbReference type="EMBL" id="JAUUTY010000004">
    <property type="protein sequence ID" value="KAK1643077.1"/>
    <property type="molecule type" value="Genomic_DNA"/>
</dbReference>
<dbReference type="InterPro" id="IPR038595">
    <property type="entry name" value="LOR_sf"/>
</dbReference>
<dbReference type="Pfam" id="PF04525">
    <property type="entry name" value="LOR"/>
    <property type="match status" value="1"/>
</dbReference>
<dbReference type="Proteomes" id="UP001231189">
    <property type="component" value="Unassembled WGS sequence"/>
</dbReference>
<keyword evidence="4" id="KW-1185">Reference proteome</keyword>